<keyword evidence="16 28" id="KW-0560">Oxidoreductase</keyword>
<dbReference type="GO" id="GO:0019464">
    <property type="term" value="P:glycine decarboxylation via glycine cleavage system"/>
    <property type="evidence" value="ECO:0007669"/>
    <property type="project" value="InterPro"/>
</dbReference>
<evidence type="ECO:0000256" key="12">
    <source>
        <dbReference type="ARBA" id="ARBA00022827"/>
    </source>
</evidence>
<dbReference type="InterPro" id="IPR013216">
    <property type="entry name" value="Methyltransf_11"/>
</dbReference>
<dbReference type="PANTHER" id="PTHR22897:SF8">
    <property type="entry name" value="SULFHYDRYL OXIDASE"/>
    <property type="match status" value="1"/>
</dbReference>
<evidence type="ECO:0000256" key="10">
    <source>
        <dbReference type="ARBA" id="ARBA00022741"/>
    </source>
</evidence>
<comment type="subcellular location">
    <subcellularLocation>
        <location evidence="3">Mitochondrion matrix</location>
    </subcellularLocation>
</comment>
<feature type="repeat" description="ANK" evidence="26">
    <location>
        <begin position="3442"/>
        <end position="3475"/>
    </location>
</feature>
<evidence type="ECO:0000256" key="26">
    <source>
        <dbReference type="PROSITE-ProRule" id="PRU00023"/>
    </source>
</evidence>
<dbReference type="Pfam" id="PF00076">
    <property type="entry name" value="RRM_1"/>
    <property type="match status" value="5"/>
</dbReference>
<keyword evidence="15" id="KW-0809">Transit peptide</keyword>
<dbReference type="InterPro" id="IPR002110">
    <property type="entry name" value="Ankyrin_rpt"/>
</dbReference>
<dbReference type="InterPro" id="IPR012677">
    <property type="entry name" value="Nucleotide-bd_a/b_plait_sf"/>
</dbReference>
<feature type="domain" description="RRM" evidence="31">
    <location>
        <begin position="2111"/>
        <end position="2189"/>
    </location>
</feature>
<dbReference type="InterPro" id="IPR017453">
    <property type="entry name" value="GCV_H_sub"/>
</dbReference>
<feature type="domain" description="RRM" evidence="31">
    <location>
        <begin position="1909"/>
        <end position="1986"/>
    </location>
</feature>
<dbReference type="PROSITE" id="PS51447">
    <property type="entry name" value="FDX_ACB"/>
    <property type="match status" value="1"/>
</dbReference>
<evidence type="ECO:0000256" key="30">
    <source>
        <dbReference type="SAM" id="SignalP"/>
    </source>
</evidence>
<dbReference type="InterPro" id="IPR005121">
    <property type="entry name" value="Fdx_antiC-bd"/>
</dbReference>
<keyword evidence="28" id="KW-0472">Membrane</keyword>
<keyword evidence="18" id="KW-0496">Mitochondrion</keyword>
<feature type="domain" description="Thioredoxin" evidence="35">
    <location>
        <begin position="585"/>
        <end position="721"/>
    </location>
</feature>
<dbReference type="InterPro" id="IPR036774">
    <property type="entry name" value="ERV/ALR_sulphydryl_oxid_sf"/>
</dbReference>
<dbReference type="GO" id="GO:0000049">
    <property type="term" value="F:tRNA binding"/>
    <property type="evidence" value="ECO:0007669"/>
    <property type="project" value="InterPro"/>
</dbReference>
<keyword evidence="11 25" id="KW-0450">Lipoyl</keyword>
<protein>
    <recommendedName>
        <fullName evidence="28">Sulfhydryl oxidase</fullName>
        <ecNumber evidence="28">1.8.3.2</ecNumber>
    </recommendedName>
</protein>
<dbReference type="PROSITE" id="PS00194">
    <property type="entry name" value="THIOREDOXIN_1"/>
    <property type="match status" value="1"/>
</dbReference>
<dbReference type="GO" id="GO:0003756">
    <property type="term" value="F:protein disulfide isomerase activity"/>
    <property type="evidence" value="ECO:0007669"/>
    <property type="project" value="TreeGrafter"/>
</dbReference>
<comment type="similarity">
    <text evidence="6">Belongs to the GcvH family.</text>
</comment>
<feature type="domain" description="RRM" evidence="31">
    <location>
        <begin position="2513"/>
        <end position="2592"/>
    </location>
</feature>
<feature type="non-terminal residue" evidence="37">
    <location>
        <position position="3669"/>
    </location>
</feature>
<feature type="domain" description="Thioredoxin" evidence="35">
    <location>
        <begin position="21"/>
        <end position="167"/>
    </location>
</feature>
<feature type="region of interest" description="Disordered" evidence="29">
    <location>
        <begin position="2078"/>
        <end position="2097"/>
    </location>
</feature>
<dbReference type="PROSITE" id="PS50862">
    <property type="entry name" value="AA_TRNA_LIGASE_II"/>
    <property type="match status" value="1"/>
</dbReference>
<evidence type="ECO:0000256" key="6">
    <source>
        <dbReference type="ARBA" id="ARBA00009249"/>
    </source>
</evidence>
<dbReference type="SUPFAM" id="SSF54928">
    <property type="entry name" value="RNA-binding domain, RBD"/>
    <property type="match status" value="4"/>
</dbReference>
<evidence type="ECO:0000259" key="36">
    <source>
        <dbReference type="PROSITE" id="PS51447"/>
    </source>
</evidence>
<dbReference type="InterPro" id="IPR040986">
    <property type="entry name" value="QSOX_FAD-bd_dom"/>
</dbReference>
<dbReference type="Proteomes" id="UP000030758">
    <property type="component" value="Unassembled WGS sequence"/>
</dbReference>
<dbReference type="GO" id="GO:0005960">
    <property type="term" value="C:glycine cleavage complex"/>
    <property type="evidence" value="ECO:0007669"/>
    <property type="project" value="InterPro"/>
</dbReference>
<dbReference type="Gene3D" id="3.40.50.150">
    <property type="entry name" value="Vaccinia Virus protein VP39"/>
    <property type="match status" value="1"/>
</dbReference>
<dbReference type="Pfam" id="PF12796">
    <property type="entry name" value="Ank_2"/>
    <property type="match status" value="1"/>
</dbReference>
<evidence type="ECO:0000256" key="7">
    <source>
        <dbReference type="ARBA" id="ARBA00022598"/>
    </source>
</evidence>
<organism evidence="37">
    <name type="scientific">Trichuris suis</name>
    <name type="common">pig whipworm</name>
    <dbReference type="NCBI Taxonomy" id="68888"/>
    <lineage>
        <taxon>Eukaryota</taxon>
        <taxon>Metazoa</taxon>
        <taxon>Ecdysozoa</taxon>
        <taxon>Nematoda</taxon>
        <taxon>Enoplea</taxon>
        <taxon>Dorylaimia</taxon>
        <taxon>Trichinellida</taxon>
        <taxon>Trichuridae</taxon>
        <taxon>Trichuris</taxon>
    </lineage>
</organism>
<dbReference type="PROSITE" id="PS51324">
    <property type="entry name" value="ERV_ALR"/>
    <property type="match status" value="2"/>
</dbReference>
<evidence type="ECO:0000256" key="19">
    <source>
        <dbReference type="ARBA" id="ARBA00023146"/>
    </source>
</evidence>
<dbReference type="CDD" id="cd00496">
    <property type="entry name" value="PheRS_alpha_core"/>
    <property type="match status" value="1"/>
</dbReference>
<evidence type="ECO:0000256" key="22">
    <source>
        <dbReference type="ARBA" id="ARBA00048864"/>
    </source>
</evidence>
<comment type="catalytic activity">
    <reaction evidence="22 28">
        <text>2 R'C(R)SH + O2 = R'C(R)S-S(R)CR' + H2O2</text>
        <dbReference type="Rhea" id="RHEA:17357"/>
        <dbReference type="ChEBI" id="CHEBI:15379"/>
        <dbReference type="ChEBI" id="CHEBI:16240"/>
        <dbReference type="ChEBI" id="CHEBI:16520"/>
        <dbReference type="ChEBI" id="CHEBI:17412"/>
        <dbReference type="EC" id="1.8.3.2"/>
    </reaction>
</comment>
<dbReference type="Gene3D" id="3.40.30.10">
    <property type="entry name" value="Glutaredoxin"/>
    <property type="match status" value="2"/>
</dbReference>
<comment type="similarity">
    <text evidence="4">Belongs to the quiescin-sulfhydryl oxidase (QSOX) family.</text>
</comment>
<evidence type="ECO:0000259" key="32">
    <source>
        <dbReference type="PROSITE" id="PS50862"/>
    </source>
</evidence>
<evidence type="ECO:0000259" key="35">
    <source>
        <dbReference type="PROSITE" id="PS51352"/>
    </source>
</evidence>
<gene>
    <name evidence="37" type="ORF">M514_07643</name>
</gene>
<feature type="compositionally biased region" description="Acidic residues" evidence="29">
    <location>
        <begin position="2381"/>
        <end position="2397"/>
    </location>
</feature>
<dbReference type="Gene3D" id="1.25.40.20">
    <property type="entry name" value="Ankyrin repeat-containing domain"/>
    <property type="match status" value="1"/>
</dbReference>
<feature type="region of interest" description="Disordered" evidence="29">
    <location>
        <begin position="2378"/>
        <end position="2397"/>
    </location>
</feature>
<keyword evidence="12 28" id="KW-0274">FAD</keyword>
<feature type="domain" description="Aminoacyl-transfer RNA synthetases class-II family profile" evidence="32">
    <location>
        <begin position="1263"/>
        <end position="1500"/>
    </location>
</feature>
<dbReference type="SUPFAM" id="SSF54991">
    <property type="entry name" value="Anticodon-binding domain of PheRS"/>
    <property type="match status" value="1"/>
</dbReference>
<keyword evidence="20" id="KW-1015">Disulfide bond</keyword>
<dbReference type="GO" id="GO:0016971">
    <property type="term" value="F:flavin-dependent sulfhydryl oxidase activity"/>
    <property type="evidence" value="ECO:0007669"/>
    <property type="project" value="InterPro"/>
</dbReference>
<dbReference type="Gene3D" id="3.30.70.380">
    <property type="entry name" value="Ferrodoxin-fold anticodon-binding domain"/>
    <property type="match status" value="1"/>
</dbReference>
<dbReference type="NCBIfam" id="TIGR00527">
    <property type="entry name" value="gcvH"/>
    <property type="match status" value="1"/>
</dbReference>
<dbReference type="FunFam" id="3.30.70.380:FF:000002">
    <property type="entry name" value="phenylalanine--tRNA ligase, mitochondrial"/>
    <property type="match status" value="1"/>
</dbReference>
<comment type="cofactor">
    <cofactor evidence="2 28">
        <name>FAD</name>
        <dbReference type="ChEBI" id="CHEBI:57692"/>
    </cofactor>
</comment>
<accession>A0A085N8G2</accession>
<evidence type="ECO:0000256" key="4">
    <source>
        <dbReference type="ARBA" id="ARBA00006041"/>
    </source>
</evidence>
<keyword evidence="14" id="KW-0648">Protein biosynthesis</keyword>
<sequence>MTQLLAQHSAEQMTIGVSAHLVFSLTLIAASLRPTNGQEDTVNLYAHAKSIESLNASTFDDAIFRKNVASIVMLYSSSCGACVGFAPKWVNFAESVKGWKRYAKVAAINCNSQQNDPICMQNKVTAYPTIRFYGYQSTGPDDGVTLRDIGHSNSHLLPLVFAKHILNDWNRKKPAEWPNFGFVPTFEMIPDFLSPWAPFMAIIVQTSEDSIGAAITLDMSNQYSVETRIMDYLHPFAMQRGMSSSTQVPALIIKRRDTHELLFVSTEPMNRNSILDIISRTTNTPNPLDAIETVNLFQSQANRSCNLPICYVYYTEELTYRLTRENADPNKIFVHVSDVKSGLAYMLRYEVPMHERIDGEAKVALHQFLNSLAKYLPLERSLRYMLDELAAFVGRSPGSLTADDWRRKYDNLQRAYHYPLPNETTWVGCKGSESRYRGYPCSVWMIFHLLTVQAYIHDGHLSNFDPLQVPWSIYGYVKHFFGCRFCANNFGKNAEKMANHIHNKTDAVLWLWKSHNRATYHLKGHVTEDPEFPKNQFPYKEICGSCFNSDGSYNEAAVFSFLLRFYSDIKTFDPQVADKEHFELPFRPRSCSVLETRKDLFGSEDDVVVINQENFDQTIYGKPNIWFVLFYSSYCGHCVNFAPTWQEVASSVAEWSTVVRVAALNCALDENFAKCQEHSIEGYPMLKMFLPQSSEASAGKEISLSQRTANSLTSVLAYEAGVYYRQHHPQGWPDLGYIAHDETAMLLLKKNKQARYVVMLFQVPDDKAALGEQLVLRYANFSETLLVHLASPEHVQVRAEHLAIPALVIADRRDMKVLYKSKHPVNLVTAMEAIRVHCLIGPIDSKRRNVTKAKLHNFVAPKEELRSEDLQSALSYLLQHEVPIRETIFGRKFVAIKNLIELLNQYYPSDNRNVRLALRSLLSWLQMHTGGISSKDWLEQIKTMKELYSFPTTVQWVTCRGSDIQYRGYPCGLWMLFHTITVRAFQADGHKEGFDAKAILNAINAYVQEFFGCRECAKNFGKAAVKIDAEVTQPHDVVMWLWKSHNRANNFLKGTLTDDPSHPKAQFPTEKLCPKCRNVNGEWVLPEVLAFLTTFYGQKRIREDDQINPKFKPVPANNDDLFGKSKGSSANWFSKHPFSVCFFVWVVCSSANLPHHTVAICAGLVRAARMKVGHIGGRIFRHLTTQADALTTEQSICINERSYVRDSWTNLPRSIFNLFGRDLLQASDSPLRLIKLRIVDYFNEHFKNSSSKPLFPLFDFFDPVVSIRQNFDSLLVPADHVCRLPSDTYYVNKDYVLRTHTSAHQSELIKSGLHSFIVAGDVYRRDEIDRSHYPCFHQMEGVHLFTDFSLFGSDKFRGEGPFPQLFHNGDRCPSRQNSHTPACAEAVERHLKGTLEGLMRHLFADEGLQLRWTSSYFPFTHPSWELEIFHNQNWMEMLGCGIIEQKILENAGAGDRVGWAFGLGLERLAMRLFEIPDIRLFWTKDTGFTSQFKVEDYRTPIVYKAISRYPQCVNDIAFWLPHEGPFVKNDFYDLVRAVGGDIVEQVNLLDEYVHPKSGRKSNCFRIVYRHMERTLTQNEANKIHKAIEDAARDQFGVVIRMSTLLRAKAGRLHRILSMTTYPSTYNVFDRDLKRRQRDWAASQDDFKDYEYLRKEIGYRLSDRIYDVKRVFNVAVDLGCGCGYIAPHVYKEHVDTLIQLDMSRVMVKRSASSEEVFTARLHADEELVPFRDDSIDLVLSSLSLHWINDLPGTFKRIFNVLRPDGLFLAATFGGNTLYELRCSLQLAETERLGGLAPHLSPLLLADDVTALLSQSGFKLLTIDVDTIVVNYPNMFALLYDLQGMAESSATWLRAECLRRDVLYAASAIYKEMYAKDDCYPATFQIFYLTVPAQMAEEPLTDSVADVVKSSRLIVKNLPKYITSERLKRLFDRYGVVTDCQLKYSADGRFRGFAFVGFLTVESAESAVTSLNGTFVDTARIHIDYCQRFYPSSREVKTSGDNKRAAKPNSANTVCIESNGVLKRKEVLIFLAPTKPAKLTLSADGKTATVVLRRRSDLEAILKLDGQFLGGNRLHLTECQSNNASSNTDRKGQRPQFPPEDVQKQANAIADSGALFVRNLAYQCAESDLRSLFEPFGPIANIDYPTDSSSGKPKGFGTVRFVFPENALKAFSECDGIIFQGRVLHILANAEKEDEPMVDPTETSDYKDEKKLKQKQSQSDSRTWNTLFLGPNAVVDVLADRLDVEKREILDPTSSSSLGVRVALGEAQIVRETVQFLEQHGVVLDSFQGTTGTRSDHVILVKNIPAGTTVAELGDLFKKYGRLGRIVRPPHGLCAIVEFLDGKRAKSAFNDLAFKRFKHKPLYLEWAPASVFSTQYDSLEAKEGEEEEDRKEKEEEEPNDIYQQCTVFVKNLNAQTNDQRLADHFKKMGTVVSASVVKKYAKSEAGKGKPADQFSLCYGFVTYKKPEEAREALKQLQGSRLDGNELEIQISQRPAGPKEARRAAGATSKGSHSETTILVRNIPFQANRKEIQQVFKVFGPLKVVRMPRKASSAQHRGFGFVEYASKLDAEKAMAALGGSTHLYGRRLVLEWADTVGDLDELRKRTADYFAAGPTRLQVRNWQSSDRHCHRFSTMAPFDPWRSIVVAHSGFTFAFRRSAVTALVLQLVCSVTPLACVMLFLLYVIVGLLVGWPSKADRPFVKVICSDWSIEATVGVDAQFSGQVVAEPKDNESNTRCLGVRTSAETFTLNLSAVHSPICIQTTNSEMTTKLVVRRLWWVETVEDLIFTITCPTTNCSSSNDRKLSNLPEVHMQIDSFEEGVVLAEPNQWLTAVALYPRGSAVTFSHCHLYSVDIPGERLDLIDEYGCAINSSIMPPFQSSRANGIAEATLVARTINRSHLMMLQCAARTDSNDEGSSCLRNGWREPAEPLCRYTLNGLVLSINEGGPLATVKHNVLQCIWDVRLWPSIMLSLLFVGLLLCDLAMLVLLIRNVASGNRKNSRVNLLSSENWPSCAPAKVSMSTSSKCTPHSVDANGSSGISSYYSTTTVATGKLKEKNDNSTTADRTAIYNVAQVITSLRRVRIVGKDYCDQDENGDENQSAENLYEIPNCVISGDAKKPILSFSFALKLDIATDTHHHFIHVIAVNVGEAINMISIARLVSRRNAYFLLGSQRCAKSLLPNKGIRSSTAVRQCATAKRLYTDKHEWVLINGQVGTVGISDYAQGALGELVYVQLPEVGTNLKQFAESCVVESVKAASDVYSPVSGTVTEVNNTLEETPSLVNKSCLDNGWLYKLKLSEPAELEKLLDETNEMWADSIFQDIYEKRVLKVKEKIEADEQLAQLKDSSGRNAFHWACSCDLMGLVEFLLPRTKNVNETDDLGWTPLMTACSAGHKAVVDFLIANGASTTIANNNGQTALHYAASKNHTDIVCTLLEHGAYAGAKDKLGATALHRAASKGNSGVVEKLLANKDCLLNTADSEGNTALHLACDEDRRQIAVMLVKAGASVDLKNKAAFVSSLGRYQLFFPDVPKFATFLFHSFLRVRKDNFEKLSRLSTMSFAVKKLTTGLTGIHVVKDPAKHLRIIYGRVLKSLQKMPEDCEYRRSTEATVIDRLQIIEAEPDPEKLEEKFGLGQLEEVILQAELELNLTKTMLKYAPWEPLIAKPADNQWTWPI</sequence>
<dbReference type="GO" id="GO:0006432">
    <property type="term" value="P:phenylalanyl-tRNA aminoacylation"/>
    <property type="evidence" value="ECO:0007669"/>
    <property type="project" value="InterPro"/>
</dbReference>
<evidence type="ECO:0000256" key="3">
    <source>
        <dbReference type="ARBA" id="ARBA00004305"/>
    </source>
</evidence>
<dbReference type="InterPro" id="IPR035979">
    <property type="entry name" value="RBD_domain_sf"/>
</dbReference>
<feature type="domain" description="ERV/ALR sulfhydryl oxidase" evidence="34">
    <location>
        <begin position="432"/>
        <end position="537"/>
    </location>
</feature>
<dbReference type="GO" id="GO:0005759">
    <property type="term" value="C:mitochondrial matrix"/>
    <property type="evidence" value="ECO:0007669"/>
    <property type="project" value="UniProtKB-SubCell"/>
</dbReference>
<name>A0A085N8G2_9BILA</name>
<dbReference type="InterPro" id="IPR029063">
    <property type="entry name" value="SAM-dependent_MTases_sf"/>
</dbReference>
<dbReference type="Pfam" id="PF03147">
    <property type="entry name" value="FDX-ACB"/>
    <property type="match status" value="1"/>
</dbReference>
<feature type="domain" description="RRM" evidence="31">
    <location>
        <begin position="2295"/>
        <end position="2367"/>
    </location>
</feature>
<dbReference type="Pfam" id="PF00085">
    <property type="entry name" value="Thioredoxin"/>
    <property type="match status" value="2"/>
</dbReference>
<dbReference type="SMART" id="SM00360">
    <property type="entry name" value="RRM"/>
    <property type="match status" value="5"/>
</dbReference>
<feature type="modified residue" description="N6-lipoyllysine" evidence="25">
    <location>
        <position position="3251"/>
    </location>
</feature>
<dbReference type="InterPro" id="IPR017937">
    <property type="entry name" value="Thioredoxin_CS"/>
</dbReference>
<dbReference type="InterPro" id="IPR006806">
    <property type="entry name" value="NDUFA5"/>
</dbReference>
<dbReference type="NCBIfam" id="NF002270">
    <property type="entry name" value="PRK01202.1"/>
    <property type="match status" value="1"/>
</dbReference>
<evidence type="ECO:0000259" key="33">
    <source>
        <dbReference type="PROSITE" id="PS50968"/>
    </source>
</evidence>
<dbReference type="SUPFAM" id="SSF48403">
    <property type="entry name" value="Ankyrin repeat"/>
    <property type="match status" value="1"/>
</dbReference>
<evidence type="ECO:0000256" key="14">
    <source>
        <dbReference type="ARBA" id="ARBA00022917"/>
    </source>
</evidence>
<dbReference type="SUPFAM" id="SSF69000">
    <property type="entry name" value="FAD-dependent thiol oxidase"/>
    <property type="match status" value="2"/>
</dbReference>
<feature type="repeat" description="ANK" evidence="26">
    <location>
        <begin position="3476"/>
        <end position="3508"/>
    </location>
</feature>
<keyword evidence="17" id="KW-0408">Iron</keyword>
<dbReference type="InterPro" id="IPR036690">
    <property type="entry name" value="Fdx_antiC-bd_sf"/>
</dbReference>
<feature type="domain" description="Lipoyl-binding" evidence="33">
    <location>
        <begin position="3210"/>
        <end position="3292"/>
    </location>
</feature>
<dbReference type="PROSITE" id="PS50297">
    <property type="entry name" value="ANK_REP_REGION"/>
    <property type="match status" value="4"/>
</dbReference>
<evidence type="ECO:0000256" key="17">
    <source>
        <dbReference type="ARBA" id="ARBA00023004"/>
    </source>
</evidence>
<evidence type="ECO:0000256" key="13">
    <source>
        <dbReference type="ARBA" id="ARBA00022840"/>
    </source>
</evidence>
<comment type="catalytic activity">
    <reaction evidence="23">
        <text>tRNA(Phe) + L-phenylalanine + ATP = L-phenylalanyl-tRNA(Phe) + AMP + diphosphate + H(+)</text>
        <dbReference type="Rhea" id="RHEA:19413"/>
        <dbReference type="Rhea" id="RHEA-COMP:9668"/>
        <dbReference type="Rhea" id="RHEA-COMP:9699"/>
        <dbReference type="ChEBI" id="CHEBI:15378"/>
        <dbReference type="ChEBI" id="CHEBI:30616"/>
        <dbReference type="ChEBI" id="CHEBI:33019"/>
        <dbReference type="ChEBI" id="CHEBI:58095"/>
        <dbReference type="ChEBI" id="CHEBI:78442"/>
        <dbReference type="ChEBI" id="CHEBI:78531"/>
        <dbReference type="ChEBI" id="CHEBI:456215"/>
        <dbReference type="EC" id="6.1.1.20"/>
    </reaction>
</comment>
<dbReference type="GO" id="GO:0008757">
    <property type="term" value="F:S-adenosylmethionine-dependent methyltransferase activity"/>
    <property type="evidence" value="ECO:0007669"/>
    <property type="project" value="InterPro"/>
</dbReference>
<dbReference type="SMART" id="SM00896">
    <property type="entry name" value="FDX-ACB"/>
    <property type="match status" value="1"/>
</dbReference>
<feature type="chain" id="PRO_5001795716" description="Sulfhydryl oxidase" evidence="30">
    <location>
        <begin position="38"/>
        <end position="3669"/>
    </location>
</feature>
<evidence type="ECO:0000256" key="29">
    <source>
        <dbReference type="SAM" id="MobiDB-lite"/>
    </source>
</evidence>
<dbReference type="GO" id="GO:0004826">
    <property type="term" value="F:phenylalanine-tRNA ligase activity"/>
    <property type="evidence" value="ECO:0007669"/>
    <property type="project" value="UniProtKB-EC"/>
</dbReference>
<feature type="region of interest" description="Disordered" evidence="29">
    <location>
        <begin position="2487"/>
        <end position="2510"/>
    </location>
</feature>
<dbReference type="Pfam" id="PF18371">
    <property type="entry name" value="FAD_SOX"/>
    <property type="match status" value="2"/>
</dbReference>
<evidence type="ECO:0000256" key="25">
    <source>
        <dbReference type="PIRSR" id="PIRSR617453-50"/>
    </source>
</evidence>
<evidence type="ECO:0000256" key="8">
    <source>
        <dbReference type="ARBA" id="ARBA00022630"/>
    </source>
</evidence>
<evidence type="ECO:0000256" key="21">
    <source>
        <dbReference type="ARBA" id="ARBA00023180"/>
    </source>
</evidence>
<feature type="region of interest" description="Disordered" evidence="29">
    <location>
        <begin position="2192"/>
        <end position="2216"/>
    </location>
</feature>
<keyword evidence="21" id="KW-0325">Glycoprotein</keyword>
<feature type="transmembrane region" description="Helical" evidence="28">
    <location>
        <begin position="2965"/>
        <end position="2986"/>
    </location>
</feature>
<dbReference type="InterPro" id="IPR004530">
    <property type="entry name" value="Phe-tRNA-synth_IIc_mito"/>
</dbReference>
<dbReference type="InterPro" id="IPR000089">
    <property type="entry name" value="Biotin_lipoyl"/>
</dbReference>
<feature type="domain" description="FDX-ACB" evidence="36">
    <location>
        <begin position="1507"/>
        <end position="1600"/>
    </location>
</feature>
<dbReference type="FunFam" id="3.30.930.10:FF:000053">
    <property type="entry name" value="Phenylalanyl-tRNA synthetase mitochondrial"/>
    <property type="match status" value="1"/>
</dbReference>
<keyword evidence="8 28" id="KW-0285">Flavoprotein</keyword>
<keyword evidence="7" id="KW-0436">Ligase</keyword>
<reference evidence="37" key="1">
    <citation type="journal article" date="2014" name="Nat. Genet.">
        <title>Genome and transcriptome of the porcine whipworm Trichuris suis.</title>
        <authorList>
            <person name="Jex A.R."/>
            <person name="Nejsum P."/>
            <person name="Schwarz E.M."/>
            <person name="Hu L."/>
            <person name="Young N.D."/>
            <person name="Hall R.S."/>
            <person name="Korhonen P.K."/>
            <person name="Liao S."/>
            <person name="Thamsborg S."/>
            <person name="Xia J."/>
            <person name="Xu P."/>
            <person name="Wang S."/>
            <person name="Scheerlinck J.P."/>
            <person name="Hofmann A."/>
            <person name="Sternberg P.W."/>
            <person name="Wang J."/>
            <person name="Gasser R.B."/>
        </authorList>
    </citation>
    <scope>NUCLEOTIDE SEQUENCE [LARGE SCALE GENOMIC DNA]</scope>
    <source>
        <strain evidence="37">DCEP-RM93F</strain>
    </source>
</reference>
<feature type="signal peptide" evidence="30">
    <location>
        <begin position="1"/>
        <end position="37"/>
    </location>
</feature>
<dbReference type="GO" id="GO:0000139">
    <property type="term" value="C:Golgi membrane"/>
    <property type="evidence" value="ECO:0007669"/>
    <property type="project" value="TreeGrafter"/>
</dbReference>
<dbReference type="Pfam" id="PF01597">
    <property type="entry name" value="GCV_H"/>
    <property type="match status" value="1"/>
</dbReference>
<dbReference type="InterPro" id="IPR036249">
    <property type="entry name" value="Thioredoxin-like_sf"/>
</dbReference>
<feature type="repeat" description="ANK" evidence="26">
    <location>
        <begin position="3376"/>
        <end position="3408"/>
    </location>
</feature>
<keyword evidence="28" id="KW-0812">Transmembrane</keyword>
<dbReference type="InterPro" id="IPR033753">
    <property type="entry name" value="GCV_H/Fam206"/>
</dbReference>
<keyword evidence="10" id="KW-0547">Nucleotide-binding</keyword>
<evidence type="ECO:0000259" key="31">
    <source>
        <dbReference type="PROSITE" id="PS50102"/>
    </source>
</evidence>
<keyword evidence="28" id="KW-1133">Transmembrane helix</keyword>
<evidence type="ECO:0000256" key="11">
    <source>
        <dbReference type="ARBA" id="ARBA00022823"/>
    </source>
</evidence>
<comment type="cofactor">
    <cofactor evidence="1">
        <name>(R)-lipoate</name>
        <dbReference type="ChEBI" id="CHEBI:83088"/>
    </cofactor>
</comment>
<dbReference type="GO" id="GO:0022904">
    <property type="term" value="P:respiratory electron transport chain"/>
    <property type="evidence" value="ECO:0007669"/>
    <property type="project" value="InterPro"/>
</dbReference>
<dbReference type="InterPro" id="IPR017905">
    <property type="entry name" value="ERV/ALR_sulphydryl_oxidase"/>
</dbReference>
<keyword evidence="27" id="KW-0694">RNA-binding</keyword>
<dbReference type="GO" id="GO:0005615">
    <property type="term" value="C:extracellular space"/>
    <property type="evidence" value="ECO:0007669"/>
    <property type="project" value="TreeGrafter"/>
</dbReference>
<feature type="repeat" description="ANK" evidence="26">
    <location>
        <begin position="3409"/>
        <end position="3441"/>
    </location>
</feature>
<evidence type="ECO:0000256" key="5">
    <source>
        <dbReference type="ARBA" id="ARBA00008226"/>
    </source>
</evidence>
<dbReference type="PROSITE" id="PS50088">
    <property type="entry name" value="ANK_REPEAT"/>
    <property type="match status" value="4"/>
</dbReference>
<feature type="domain" description="RRM" evidence="31">
    <location>
        <begin position="2403"/>
        <end position="2491"/>
    </location>
</feature>
<evidence type="ECO:0000256" key="2">
    <source>
        <dbReference type="ARBA" id="ARBA00001974"/>
    </source>
</evidence>
<dbReference type="SUPFAM" id="SSF51230">
    <property type="entry name" value="Single hybrid motif"/>
    <property type="match status" value="1"/>
</dbReference>
<dbReference type="InterPro" id="IPR045864">
    <property type="entry name" value="aa-tRNA-synth_II/BPL/LPL"/>
</dbReference>
<evidence type="ECO:0000256" key="15">
    <source>
        <dbReference type="ARBA" id="ARBA00022946"/>
    </source>
</evidence>
<dbReference type="Gene3D" id="3.30.930.10">
    <property type="entry name" value="Bira Bifunctional Protein, Domain 2"/>
    <property type="match status" value="1"/>
</dbReference>
<dbReference type="EMBL" id="KL367533">
    <property type="protein sequence ID" value="KFD65758.1"/>
    <property type="molecule type" value="Genomic_DNA"/>
</dbReference>
<keyword evidence="19" id="KW-0030">Aminoacyl-tRNA synthetase</keyword>
<dbReference type="InterPro" id="IPR002930">
    <property type="entry name" value="GCV_H"/>
</dbReference>
<dbReference type="SUPFAM" id="SSF52833">
    <property type="entry name" value="Thioredoxin-like"/>
    <property type="match status" value="2"/>
</dbReference>
<evidence type="ECO:0000256" key="27">
    <source>
        <dbReference type="PROSITE-ProRule" id="PRU00176"/>
    </source>
</evidence>
<evidence type="ECO:0000256" key="20">
    <source>
        <dbReference type="ARBA" id="ARBA00023157"/>
    </source>
</evidence>
<dbReference type="GO" id="GO:0006457">
    <property type="term" value="P:protein folding"/>
    <property type="evidence" value="ECO:0007669"/>
    <property type="project" value="TreeGrafter"/>
</dbReference>
<dbReference type="HAMAP" id="MF_00272">
    <property type="entry name" value="GcvH"/>
    <property type="match status" value="1"/>
</dbReference>
<evidence type="ECO:0000259" key="34">
    <source>
        <dbReference type="PROSITE" id="PS51324"/>
    </source>
</evidence>
<comment type="caution">
    <text evidence="28">Lacks conserved residue(s) required for the propagation of feature annotation.</text>
</comment>
<dbReference type="Gene3D" id="1.20.120.1960">
    <property type="entry name" value="QSOX sulfhydryl oxidase domain"/>
    <property type="match status" value="2"/>
</dbReference>
<dbReference type="SMART" id="SM00248">
    <property type="entry name" value="ANK"/>
    <property type="match status" value="5"/>
</dbReference>
<dbReference type="InterPro" id="IPR006195">
    <property type="entry name" value="aa-tRNA-synth_II"/>
</dbReference>
<evidence type="ECO:0000256" key="16">
    <source>
        <dbReference type="ARBA" id="ARBA00023002"/>
    </source>
</evidence>
<dbReference type="PROSITE" id="PS51352">
    <property type="entry name" value="THIOREDOXIN_2"/>
    <property type="match status" value="2"/>
</dbReference>
<dbReference type="Gene3D" id="1.20.120.310">
    <property type="entry name" value="ERV/ALR sulfhydryl oxidase domain"/>
    <property type="match status" value="2"/>
</dbReference>
<dbReference type="PANTHER" id="PTHR22897">
    <property type="entry name" value="QUIESCIN Q6-RELATED SULFHYDRYL OXIDASE"/>
    <property type="match status" value="1"/>
</dbReference>
<feature type="transmembrane region" description="Helical" evidence="28">
    <location>
        <begin position="2660"/>
        <end position="2689"/>
    </location>
</feature>
<dbReference type="InterPro" id="IPR013766">
    <property type="entry name" value="Thioredoxin_domain"/>
</dbReference>
<evidence type="ECO:0000256" key="28">
    <source>
        <dbReference type="RuleBase" id="RU371123"/>
    </source>
</evidence>
<comment type="function">
    <text evidence="24">Is responsible for the charging of tRNA(Phe) with phenylalanine in mitochondrial translation.</text>
</comment>
<dbReference type="CDD" id="cd02440">
    <property type="entry name" value="AdoMet_MTases"/>
    <property type="match status" value="1"/>
</dbReference>
<proteinExistence type="inferred from homology"/>
<dbReference type="CDD" id="cd06848">
    <property type="entry name" value="GCS_H"/>
    <property type="match status" value="1"/>
</dbReference>
<dbReference type="EC" id="1.8.3.2" evidence="28"/>
<dbReference type="PROSITE" id="PS50968">
    <property type="entry name" value="BIOTINYL_LIPOYL"/>
    <property type="match status" value="1"/>
</dbReference>
<evidence type="ECO:0000256" key="1">
    <source>
        <dbReference type="ARBA" id="ARBA00001938"/>
    </source>
</evidence>
<dbReference type="SUPFAM" id="SSF53335">
    <property type="entry name" value="S-adenosyl-L-methionine-dependent methyltransferases"/>
    <property type="match status" value="1"/>
</dbReference>
<dbReference type="PROSITE" id="PS50102">
    <property type="entry name" value="RRM"/>
    <property type="match status" value="5"/>
</dbReference>
<dbReference type="Pfam" id="PF01409">
    <property type="entry name" value="tRNA-synt_2d"/>
    <property type="match status" value="2"/>
</dbReference>
<dbReference type="Gene3D" id="2.40.50.100">
    <property type="match status" value="1"/>
</dbReference>
<keyword evidence="9 30" id="KW-0732">Signal</keyword>
<dbReference type="InterPro" id="IPR036770">
    <property type="entry name" value="Ankyrin_rpt-contain_sf"/>
</dbReference>
<dbReference type="InterPro" id="IPR000504">
    <property type="entry name" value="RRM_dom"/>
</dbReference>
<dbReference type="SUPFAM" id="SSF55681">
    <property type="entry name" value="Class II aaRS and biotin synthetases"/>
    <property type="match status" value="1"/>
</dbReference>
<dbReference type="Pfam" id="PF04716">
    <property type="entry name" value="ETC_C1_NDUFA5"/>
    <property type="match status" value="1"/>
</dbReference>
<keyword evidence="26" id="KW-0040">ANK repeat</keyword>
<comment type="similarity">
    <text evidence="5">Belongs to the class-II aminoacyl-tRNA synthetase family.</text>
</comment>
<evidence type="ECO:0000313" key="37">
    <source>
        <dbReference type="EMBL" id="KFD65758.1"/>
    </source>
</evidence>
<feature type="domain" description="ERV/ALR sulfhydryl oxidase" evidence="34">
    <location>
        <begin position="962"/>
        <end position="1067"/>
    </location>
</feature>
<dbReference type="InterPro" id="IPR042568">
    <property type="entry name" value="QSOX_FAD-bd_sf"/>
</dbReference>
<evidence type="ECO:0000256" key="9">
    <source>
        <dbReference type="ARBA" id="ARBA00022729"/>
    </source>
</evidence>
<dbReference type="InterPro" id="IPR039798">
    <property type="entry name" value="Sulfhydryl_oxidase"/>
</dbReference>
<keyword evidence="13" id="KW-0067">ATP-binding</keyword>
<dbReference type="Pfam" id="PF04777">
    <property type="entry name" value="Evr1_Alr"/>
    <property type="match status" value="2"/>
</dbReference>
<evidence type="ECO:0000256" key="18">
    <source>
        <dbReference type="ARBA" id="ARBA00023128"/>
    </source>
</evidence>
<dbReference type="GO" id="GO:0005524">
    <property type="term" value="F:ATP binding"/>
    <property type="evidence" value="ECO:0007669"/>
    <property type="project" value="UniProtKB-KW"/>
</dbReference>
<dbReference type="NCBIfam" id="TIGR00469">
    <property type="entry name" value="pheS_mito"/>
    <property type="match status" value="1"/>
</dbReference>
<dbReference type="Pfam" id="PF00023">
    <property type="entry name" value="Ank"/>
    <property type="match status" value="2"/>
</dbReference>
<dbReference type="InterPro" id="IPR011053">
    <property type="entry name" value="Single_hybrid_motif"/>
</dbReference>
<dbReference type="Gene3D" id="3.30.70.330">
    <property type="match status" value="5"/>
</dbReference>
<dbReference type="InterPro" id="IPR002319">
    <property type="entry name" value="Phenylalanyl-tRNA_Synthase"/>
</dbReference>
<dbReference type="Pfam" id="PF08241">
    <property type="entry name" value="Methyltransf_11"/>
    <property type="match status" value="1"/>
</dbReference>
<evidence type="ECO:0000256" key="23">
    <source>
        <dbReference type="ARBA" id="ARBA00049255"/>
    </source>
</evidence>
<evidence type="ECO:0000256" key="24">
    <source>
        <dbReference type="ARBA" id="ARBA00057761"/>
    </source>
</evidence>